<dbReference type="OrthoDB" id="529205at2759"/>
<dbReference type="EMBL" id="CAJVPL010001180">
    <property type="protein sequence ID" value="CAG8557387.1"/>
    <property type="molecule type" value="Genomic_DNA"/>
</dbReference>
<comment type="caution">
    <text evidence="1">The sequence shown here is derived from an EMBL/GenBank/DDBJ whole genome shotgun (WGS) entry which is preliminary data.</text>
</comment>
<name>A0A9N9B6K9_9GLOM</name>
<dbReference type="AlphaFoldDB" id="A0A9N9B6K9"/>
<protein>
    <submittedName>
        <fullName evidence="1">277_t:CDS:1</fullName>
    </submittedName>
</protein>
<proteinExistence type="predicted"/>
<evidence type="ECO:0000313" key="1">
    <source>
        <dbReference type="EMBL" id="CAG8557387.1"/>
    </source>
</evidence>
<reference evidence="1" key="1">
    <citation type="submission" date="2021-06" db="EMBL/GenBank/DDBJ databases">
        <authorList>
            <person name="Kallberg Y."/>
            <person name="Tangrot J."/>
            <person name="Rosling A."/>
        </authorList>
    </citation>
    <scope>NUCLEOTIDE SEQUENCE</scope>
    <source>
        <strain evidence="1">MT106</strain>
    </source>
</reference>
<accession>A0A9N9B6K9</accession>
<gene>
    <name evidence="1" type="ORF">AGERDE_LOCUS6980</name>
</gene>
<dbReference type="Proteomes" id="UP000789831">
    <property type="component" value="Unassembled WGS sequence"/>
</dbReference>
<keyword evidence="2" id="KW-1185">Reference proteome</keyword>
<organism evidence="1 2">
    <name type="scientific">Ambispora gerdemannii</name>
    <dbReference type="NCBI Taxonomy" id="144530"/>
    <lineage>
        <taxon>Eukaryota</taxon>
        <taxon>Fungi</taxon>
        <taxon>Fungi incertae sedis</taxon>
        <taxon>Mucoromycota</taxon>
        <taxon>Glomeromycotina</taxon>
        <taxon>Glomeromycetes</taxon>
        <taxon>Archaeosporales</taxon>
        <taxon>Ambisporaceae</taxon>
        <taxon>Ambispora</taxon>
    </lineage>
</organism>
<evidence type="ECO:0000313" key="2">
    <source>
        <dbReference type="Proteomes" id="UP000789831"/>
    </source>
</evidence>
<sequence>MKLPLALVDNLYKKSVVTIVQRKNFSMSRWYAAPLGSHVSNNDPKILEEEEEKLSKGKVKSKIITAPGWNEVLASESEAIVKAERGGNDISVKELQHHTIKILHDEKDYSDNLDFEETITKERNNASPTATRDSISYMRTTVEKGTVRYTSSFNAISDLPHVSYKNAALIRQKSISRPSRVHNFFLDPPMSPLEYCKASYYILFTESLYNLWSITFPVKTAISFNLRVRRIHSSNCIINRNLRKWRV</sequence>